<evidence type="ECO:0000313" key="3">
    <source>
        <dbReference type="Proteomes" id="UP000255414"/>
    </source>
</evidence>
<feature type="region of interest" description="Disordered" evidence="1">
    <location>
        <begin position="270"/>
        <end position="309"/>
    </location>
</feature>
<dbReference type="OMA" id="APAECHT"/>
<feature type="compositionally biased region" description="Polar residues" evidence="1">
    <location>
        <begin position="270"/>
        <end position="280"/>
    </location>
</feature>
<dbReference type="EMBL" id="LR812966">
    <property type="protein sequence ID" value="CAC9534695.1"/>
    <property type="molecule type" value="Genomic_DNA"/>
</dbReference>
<feature type="compositionally biased region" description="Basic and acidic residues" evidence="1">
    <location>
        <begin position="456"/>
        <end position="465"/>
    </location>
</feature>
<feature type="region of interest" description="Disordered" evidence="1">
    <location>
        <begin position="524"/>
        <end position="595"/>
    </location>
</feature>
<feature type="compositionally biased region" description="Polar residues" evidence="1">
    <location>
        <begin position="169"/>
        <end position="181"/>
    </location>
</feature>
<name>A0A6L0XPS2_LEIIN</name>
<proteinExistence type="predicted"/>
<feature type="compositionally biased region" description="Acidic residues" evidence="1">
    <location>
        <begin position="86"/>
        <end position="104"/>
    </location>
</feature>
<evidence type="ECO:0000313" key="2">
    <source>
        <dbReference type="EMBL" id="CAC9534695.1"/>
    </source>
</evidence>
<feature type="compositionally biased region" description="Polar residues" evidence="1">
    <location>
        <begin position="568"/>
        <end position="578"/>
    </location>
</feature>
<reference evidence="2" key="1">
    <citation type="submission" date="2020-06" db="EMBL/GenBank/DDBJ databases">
        <authorList>
            <person name="Gonzalez-de la Fuente S."/>
            <person name="Peiro-Pastor R."/>
            <person name="Rastrojo A."/>
            <person name="Moreno J."/>
            <person name="Carrasco-Ramiro F."/>
            <person name="Requena JM."/>
            <person name="Aguado B."/>
        </authorList>
    </citation>
    <scope>NUCLEOTIDE SEQUENCE</scope>
</reference>
<feature type="region of interest" description="Disordered" evidence="1">
    <location>
        <begin position="127"/>
        <end position="182"/>
    </location>
</feature>
<sequence length="969" mass="103429">MISVASNLYRASGLCGSVAMETSLPEAIRLGTPKELTASVLIERGKTREHRINAVMERGGAGSAQNASQLLKKEARNAWRTQDTFVDFDTDNSDSDAQSGEETDPIGACMGDGSASSGSYYASFYASKGDDSDTTLDGTPSPSYGEYEESNEEVDEAEEGEGIAGNEASRISGNSFSSTDPGRNLSVMFDVSRNSVFPEQRSSVKGSPVSALPPVMISGAPSSHRAHVALLVTGLSDTPRRAHGSAASMMPPYTTTTALNPKMSVSLVLSPSGTLSNGTSAPPADPPADLSKHESGNAGTRHPQSSEQNNSMMLSQMYFSFGSEAHQAEARSPLCNDHGCDRSNHELPTLAWGDEKRRRKVSMMQMEAMLPLHGHANRVSHNEDSVVGSISGFWPSNDEKSEDNMSTRPLMSKMDSTFPSFLRYADARSPCNIPEETRNASFGTKQADKQLTTSADGRHEGRNEHSSNSTGHLPRRFLFFHAHTGHGGSSPGEAFLSGKALSPNAIVRVLRGDFDSRDISLDSRFLDTDPHHKSGSTIMEVKGPSRQPPASSRHALTADGAADRHGASTATAGDSETSSGRRVEEPVRRRPSGDAILSICRGASFGHTRESFSVTRPLSSGQVHSLDPVPSQQTLIGVWRLLSFREQGDTPLTSVEHVPHKRTSKKKRSKDKKRSKEHKKQRRPRPTAECGRVGIDSGRSENARDDANKDDGAHVNAARMCKERDTMRLPARLSGVSAAGDAPAECHTGVTCYRPSSPPGSGEAAEKQGGLRSSVEANCHPLRRQQAALQDLSMGAPPTADNLKIRALSSRTAVRTVFVTPDTLTAPPSRNSSAEKVSDAAANACVPQPSGAGVVRAVDSASVDAAQKPDRFEKVEEPPVESPSATVRRVTVRSGNSKVLMNHVRGCSTSSDSDGGARRLRGAPAAQVRLSVSPPNGRLPIRSYDGLAAHNGEGSLRFPTRPQEGLPPL</sequence>
<protein>
    <submittedName>
        <fullName evidence="2">Hypothetical_protein_-_conserved</fullName>
    </submittedName>
</protein>
<dbReference type="Proteomes" id="UP000255414">
    <property type="component" value="Chromosome 33"/>
</dbReference>
<gene>
    <name evidence="2" type="ORF">LINF_330040000</name>
</gene>
<feature type="compositionally biased region" description="Basic and acidic residues" evidence="1">
    <location>
        <begin position="698"/>
        <end position="713"/>
    </location>
</feature>
<accession>A0A6L0XPS2</accession>
<organism evidence="2 3">
    <name type="scientific">Leishmania infantum</name>
    <dbReference type="NCBI Taxonomy" id="5671"/>
    <lineage>
        <taxon>Eukaryota</taxon>
        <taxon>Discoba</taxon>
        <taxon>Euglenozoa</taxon>
        <taxon>Kinetoplastea</taxon>
        <taxon>Metakinetoplastina</taxon>
        <taxon>Trypanosomatida</taxon>
        <taxon>Trypanosomatidae</taxon>
        <taxon>Leishmaniinae</taxon>
        <taxon>Leishmania</taxon>
    </lineage>
</organism>
<feature type="region of interest" description="Disordered" evidence="1">
    <location>
        <begin position="905"/>
        <end position="969"/>
    </location>
</feature>
<feature type="compositionally biased region" description="Basic residues" evidence="1">
    <location>
        <begin position="659"/>
        <end position="685"/>
    </location>
</feature>
<feature type="compositionally biased region" description="Acidic residues" evidence="1">
    <location>
        <begin position="146"/>
        <end position="161"/>
    </location>
</feature>
<evidence type="ECO:0000256" key="1">
    <source>
        <dbReference type="SAM" id="MobiDB-lite"/>
    </source>
</evidence>
<feature type="compositionally biased region" description="Polar residues" evidence="1">
    <location>
        <begin position="439"/>
        <end position="455"/>
    </location>
</feature>
<feature type="region of interest" description="Disordered" evidence="1">
    <location>
        <begin position="433"/>
        <end position="472"/>
    </location>
</feature>
<feature type="region of interest" description="Disordered" evidence="1">
    <location>
        <begin position="652"/>
        <end position="715"/>
    </location>
</feature>
<feature type="compositionally biased region" description="Basic and acidic residues" evidence="1">
    <location>
        <begin position="579"/>
        <end position="592"/>
    </location>
</feature>
<dbReference type="AlphaFoldDB" id="A0A6L0XPS2"/>
<feature type="region of interest" description="Disordered" evidence="1">
    <location>
        <begin position="85"/>
        <end position="112"/>
    </location>
</feature>